<dbReference type="EMBL" id="PKPP01001837">
    <property type="protein sequence ID" value="PWA79586.1"/>
    <property type="molecule type" value="Genomic_DNA"/>
</dbReference>
<protein>
    <submittedName>
        <fullName evidence="1">Uncharacterized protein</fullName>
    </submittedName>
</protein>
<name>A0A2U1P1E4_ARTAN</name>
<evidence type="ECO:0000313" key="1">
    <source>
        <dbReference type="EMBL" id="PWA79586.1"/>
    </source>
</evidence>
<organism evidence="1 2">
    <name type="scientific">Artemisia annua</name>
    <name type="common">Sweet wormwood</name>
    <dbReference type="NCBI Taxonomy" id="35608"/>
    <lineage>
        <taxon>Eukaryota</taxon>
        <taxon>Viridiplantae</taxon>
        <taxon>Streptophyta</taxon>
        <taxon>Embryophyta</taxon>
        <taxon>Tracheophyta</taxon>
        <taxon>Spermatophyta</taxon>
        <taxon>Magnoliopsida</taxon>
        <taxon>eudicotyledons</taxon>
        <taxon>Gunneridae</taxon>
        <taxon>Pentapetalae</taxon>
        <taxon>asterids</taxon>
        <taxon>campanulids</taxon>
        <taxon>Asterales</taxon>
        <taxon>Asteraceae</taxon>
        <taxon>Asteroideae</taxon>
        <taxon>Anthemideae</taxon>
        <taxon>Artemisiinae</taxon>
        <taxon>Artemisia</taxon>
    </lineage>
</organism>
<reference evidence="1 2" key="1">
    <citation type="journal article" date="2018" name="Mol. Plant">
        <title>The genome of Artemisia annua provides insight into the evolution of Asteraceae family and artemisinin biosynthesis.</title>
        <authorList>
            <person name="Shen Q."/>
            <person name="Zhang L."/>
            <person name="Liao Z."/>
            <person name="Wang S."/>
            <person name="Yan T."/>
            <person name="Shi P."/>
            <person name="Liu M."/>
            <person name="Fu X."/>
            <person name="Pan Q."/>
            <person name="Wang Y."/>
            <person name="Lv Z."/>
            <person name="Lu X."/>
            <person name="Zhang F."/>
            <person name="Jiang W."/>
            <person name="Ma Y."/>
            <person name="Chen M."/>
            <person name="Hao X."/>
            <person name="Li L."/>
            <person name="Tang Y."/>
            <person name="Lv G."/>
            <person name="Zhou Y."/>
            <person name="Sun X."/>
            <person name="Brodelius P.E."/>
            <person name="Rose J.K.C."/>
            <person name="Tang K."/>
        </authorList>
    </citation>
    <scope>NUCLEOTIDE SEQUENCE [LARGE SCALE GENOMIC DNA]</scope>
    <source>
        <strain evidence="2">cv. Huhao1</strain>
        <tissue evidence="1">Leaf</tissue>
    </source>
</reference>
<accession>A0A2U1P1E4</accession>
<dbReference type="OrthoDB" id="1686201at2759"/>
<sequence length="113" mass="12586">MMNSNLRNISRASKNIAFDDVARLSLSRTTRAFVTPSKPLCKNTDEKVEQTCQEVTEAADEIKEGFTQVSNMANDVKGKLSEGKQSLVKRARENVVDVAAQKTKDKVVKELKK</sequence>
<gene>
    <name evidence="1" type="ORF">CTI12_AA205440</name>
</gene>
<comment type="caution">
    <text evidence="1">The sequence shown here is derived from an EMBL/GenBank/DDBJ whole genome shotgun (WGS) entry which is preliminary data.</text>
</comment>
<proteinExistence type="predicted"/>
<dbReference type="Proteomes" id="UP000245207">
    <property type="component" value="Unassembled WGS sequence"/>
</dbReference>
<dbReference type="AlphaFoldDB" id="A0A2U1P1E4"/>
<evidence type="ECO:0000313" key="2">
    <source>
        <dbReference type="Proteomes" id="UP000245207"/>
    </source>
</evidence>
<keyword evidence="2" id="KW-1185">Reference proteome</keyword>